<comment type="caution">
    <text evidence="1">The sequence shown here is derived from an EMBL/GenBank/DDBJ whole genome shotgun (WGS) entry which is preliminary data.</text>
</comment>
<protein>
    <submittedName>
        <fullName evidence="1">Uncharacterized protein</fullName>
    </submittedName>
</protein>
<feature type="non-terminal residue" evidence="1">
    <location>
        <position position="159"/>
    </location>
</feature>
<gene>
    <name evidence="1" type="ORF">S01H1_22878</name>
</gene>
<dbReference type="InterPro" id="IPR036515">
    <property type="entry name" value="Transposase_17_sf"/>
</dbReference>
<dbReference type="Gene3D" id="3.30.70.1290">
    <property type="entry name" value="Transposase IS200-like"/>
    <property type="match status" value="1"/>
</dbReference>
<dbReference type="GO" id="GO:0003677">
    <property type="term" value="F:DNA binding"/>
    <property type="evidence" value="ECO:0007669"/>
    <property type="project" value="InterPro"/>
</dbReference>
<organism evidence="1">
    <name type="scientific">marine sediment metagenome</name>
    <dbReference type="NCBI Taxonomy" id="412755"/>
    <lineage>
        <taxon>unclassified sequences</taxon>
        <taxon>metagenomes</taxon>
        <taxon>ecological metagenomes</taxon>
    </lineage>
</organism>
<dbReference type="GO" id="GO:0006313">
    <property type="term" value="P:DNA transposition"/>
    <property type="evidence" value="ECO:0007669"/>
    <property type="project" value="InterPro"/>
</dbReference>
<name>X0TGM5_9ZZZZ</name>
<reference evidence="1" key="1">
    <citation type="journal article" date="2014" name="Front. Microbiol.">
        <title>High frequency of phylogenetically diverse reductive dehalogenase-homologous genes in deep subseafloor sedimentary metagenomes.</title>
        <authorList>
            <person name="Kawai M."/>
            <person name="Futagami T."/>
            <person name="Toyoda A."/>
            <person name="Takaki Y."/>
            <person name="Nishi S."/>
            <person name="Hori S."/>
            <person name="Arai W."/>
            <person name="Tsubouchi T."/>
            <person name="Morono Y."/>
            <person name="Uchiyama I."/>
            <person name="Ito T."/>
            <person name="Fujiyama A."/>
            <person name="Inagaki F."/>
            <person name="Takami H."/>
        </authorList>
    </citation>
    <scope>NUCLEOTIDE SEQUENCE</scope>
    <source>
        <strain evidence="1">Expedition CK06-06</strain>
    </source>
</reference>
<dbReference type="GO" id="GO:0004803">
    <property type="term" value="F:transposase activity"/>
    <property type="evidence" value="ECO:0007669"/>
    <property type="project" value="InterPro"/>
</dbReference>
<evidence type="ECO:0000313" key="1">
    <source>
        <dbReference type="EMBL" id="GAF92698.1"/>
    </source>
</evidence>
<dbReference type="SUPFAM" id="SSF143422">
    <property type="entry name" value="Transposase IS200-like"/>
    <property type="match status" value="1"/>
</dbReference>
<proteinExistence type="predicted"/>
<sequence length="159" mass="18640">MEKSWYPADLTQKPIITCVLCLRKKELQSHVFAVIWSAVTVLLHFKASTRLMHSKKIMDIVYKEYKHNPPHLFSPNSKYFITGATYKKKMGFKSNKAKERLLESIIIGFNQHGWFLEGWVILDNHYHLLANAPDNCNNLPEMMKDIHKFVALWIKKNIP</sequence>
<dbReference type="AlphaFoldDB" id="X0TGM5"/>
<accession>X0TGM5</accession>
<dbReference type="EMBL" id="BARS01013031">
    <property type="protein sequence ID" value="GAF92698.1"/>
    <property type="molecule type" value="Genomic_DNA"/>
</dbReference>